<evidence type="ECO:0000256" key="3">
    <source>
        <dbReference type="ARBA" id="ARBA00022729"/>
    </source>
</evidence>
<dbReference type="InterPro" id="IPR036937">
    <property type="entry name" value="Adhesion_dom_fimbrial_sf"/>
</dbReference>
<organism evidence="7 8">
    <name type="scientific">Lelliottia wanjuensis</name>
    <dbReference type="NCBI Taxonomy" id="3050585"/>
    <lineage>
        <taxon>Bacteria</taxon>
        <taxon>Pseudomonadati</taxon>
        <taxon>Pseudomonadota</taxon>
        <taxon>Gammaproteobacteria</taxon>
        <taxon>Enterobacterales</taxon>
        <taxon>Enterobacteriaceae</taxon>
        <taxon>Lelliottia</taxon>
    </lineage>
</organism>
<proteinExistence type="inferred from homology"/>
<dbReference type="InterPro" id="IPR008966">
    <property type="entry name" value="Adhesion_dom_sf"/>
</dbReference>
<keyword evidence="3 5" id="KW-0732">Signal</keyword>
<comment type="similarity">
    <text evidence="2">Belongs to the fimbrial protein family.</text>
</comment>
<name>A0AAP4FUK8_9ENTR</name>
<protein>
    <submittedName>
        <fullName evidence="7">Fimbrial protein</fullName>
    </submittedName>
</protein>
<feature type="chain" id="PRO_5043025316" evidence="5">
    <location>
        <begin position="26"/>
        <end position="178"/>
    </location>
</feature>
<gene>
    <name evidence="7" type="ORF">QQF32_10335</name>
</gene>
<dbReference type="EMBL" id="JASSOM010000050">
    <property type="protein sequence ID" value="MDK9363590.1"/>
    <property type="molecule type" value="Genomic_DNA"/>
</dbReference>
<dbReference type="GeneID" id="97185808"/>
<dbReference type="AlphaFoldDB" id="A0AAP4FUK8"/>
<accession>A0AAP4FUK8</accession>
<feature type="domain" description="Fimbrial-type adhesion" evidence="6">
    <location>
        <begin position="32"/>
        <end position="177"/>
    </location>
</feature>
<dbReference type="RefSeq" id="WP_285146840.1">
    <property type="nucleotide sequence ID" value="NZ_JASSOL010000048.1"/>
</dbReference>
<evidence type="ECO:0000256" key="4">
    <source>
        <dbReference type="ARBA" id="ARBA00023263"/>
    </source>
</evidence>
<evidence type="ECO:0000313" key="8">
    <source>
        <dbReference type="Proteomes" id="UP001223214"/>
    </source>
</evidence>
<sequence length="178" mass="18501">MPFQTLTRQMFPVVGLLLLACSAAADETGGQIHFNGNAVDAACAVNAQSSDQTVEMGQVRKEAFNGVGSWADPIGFTLTLTDCNSAVSQSAGVAFQGVTDSHDPLVLAITDGPGSAIGVGLGIYDEQANLVVPNSAPRSYKTLIDGQNVLHFIAKYRATARIVAGDASVVANFIVIYP</sequence>
<evidence type="ECO:0000256" key="1">
    <source>
        <dbReference type="ARBA" id="ARBA00004561"/>
    </source>
</evidence>
<comment type="caution">
    <text evidence="7">The sequence shown here is derived from an EMBL/GenBank/DDBJ whole genome shotgun (WGS) entry which is preliminary data.</text>
</comment>
<keyword evidence="4" id="KW-0281">Fimbrium</keyword>
<evidence type="ECO:0000256" key="2">
    <source>
        <dbReference type="ARBA" id="ARBA00006671"/>
    </source>
</evidence>
<dbReference type="GO" id="GO:0043709">
    <property type="term" value="P:cell adhesion involved in single-species biofilm formation"/>
    <property type="evidence" value="ECO:0007669"/>
    <property type="project" value="TreeGrafter"/>
</dbReference>
<dbReference type="InterPro" id="IPR050263">
    <property type="entry name" value="Bact_Fimbrial_Adh_Pro"/>
</dbReference>
<dbReference type="Pfam" id="PF00419">
    <property type="entry name" value="Fimbrial"/>
    <property type="match status" value="1"/>
</dbReference>
<comment type="subcellular location">
    <subcellularLocation>
        <location evidence="1">Fimbrium</location>
    </subcellularLocation>
</comment>
<evidence type="ECO:0000256" key="5">
    <source>
        <dbReference type="SAM" id="SignalP"/>
    </source>
</evidence>
<dbReference type="Gene3D" id="2.60.40.1090">
    <property type="entry name" value="Fimbrial-type adhesion domain"/>
    <property type="match status" value="1"/>
</dbReference>
<dbReference type="InterPro" id="IPR000259">
    <property type="entry name" value="Adhesion_dom_fimbrial"/>
</dbReference>
<keyword evidence="8" id="KW-1185">Reference proteome</keyword>
<dbReference type="Proteomes" id="UP001223214">
    <property type="component" value="Unassembled WGS sequence"/>
</dbReference>
<evidence type="ECO:0000313" key="7">
    <source>
        <dbReference type="EMBL" id="MDK9363590.1"/>
    </source>
</evidence>
<dbReference type="PANTHER" id="PTHR33420:SF12">
    <property type="entry name" value="FIMBRIN-LIKE PROTEIN FIMI-RELATED"/>
    <property type="match status" value="1"/>
</dbReference>
<feature type="signal peptide" evidence="5">
    <location>
        <begin position="1"/>
        <end position="25"/>
    </location>
</feature>
<dbReference type="SUPFAM" id="SSF49401">
    <property type="entry name" value="Bacterial adhesins"/>
    <property type="match status" value="1"/>
</dbReference>
<dbReference type="PANTHER" id="PTHR33420">
    <property type="entry name" value="FIMBRIAL SUBUNIT ELFA-RELATED"/>
    <property type="match status" value="1"/>
</dbReference>
<reference evidence="7 8" key="1">
    <citation type="submission" date="2023-06" db="EMBL/GenBank/DDBJ databases">
        <title>Identification and characterization of antibiotic-resistant Gram-negative bacteria.</title>
        <authorList>
            <person name="Cho G.-S."/>
            <person name="Lee J."/>
            <person name="Tai E."/>
            <person name="Jeong S."/>
            <person name="Kim I."/>
            <person name="Kim B.-E."/>
            <person name="Jeong M.-I."/>
            <person name="Oh K.-K."/>
            <person name="Franz C.M.A.P."/>
        </authorList>
    </citation>
    <scope>NUCLEOTIDE SEQUENCE [LARGE SCALE GENOMIC DNA]</scope>
    <source>
        <strain evidence="7 8">V106_12</strain>
    </source>
</reference>
<dbReference type="GO" id="GO:0009289">
    <property type="term" value="C:pilus"/>
    <property type="evidence" value="ECO:0007669"/>
    <property type="project" value="UniProtKB-SubCell"/>
</dbReference>
<evidence type="ECO:0000259" key="6">
    <source>
        <dbReference type="Pfam" id="PF00419"/>
    </source>
</evidence>